<keyword evidence="2" id="KW-0560">Oxidoreductase</keyword>
<name>A0A0B8QRP1_LACLL</name>
<organism evidence="4 5">
    <name type="scientific">Lactococcus lactis subsp. lactis</name>
    <name type="common">Streptococcus lactis</name>
    <dbReference type="NCBI Taxonomy" id="1360"/>
    <lineage>
        <taxon>Bacteria</taxon>
        <taxon>Bacillati</taxon>
        <taxon>Bacillota</taxon>
        <taxon>Bacilli</taxon>
        <taxon>Lactobacillales</taxon>
        <taxon>Streptococcaceae</taxon>
        <taxon>Lactococcus</taxon>
    </lineage>
</organism>
<dbReference type="Gene3D" id="3.40.50.720">
    <property type="entry name" value="NAD(P)-binding Rossmann-like Domain"/>
    <property type="match status" value="1"/>
</dbReference>
<gene>
    <name evidence="4" type="ORF">JCM5805K_0740</name>
</gene>
<evidence type="ECO:0000256" key="2">
    <source>
        <dbReference type="ARBA" id="ARBA00023002"/>
    </source>
</evidence>
<dbReference type="PROSITE" id="PS00061">
    <property type="entry name" value="ADH_SHORT"/>
    <property type="match status" value="1"/>
</dbReference>
<dbReference type="PANTHER" id="PTHR44196:SF1">
    <property type="entry name" value="DEHYDROGENASE_REDUCTASE SDR FAMILY MEMBER 7B"/>
    <property type="match status" value="1"/>
</dbReference>
<dbReference type="PRINTS" id="PR00081">
    <property type="entry name" value="GDHRDH"/>
</dbReference>
<accession>A0A0B8QRP1</accession>
<dbReference type="PANTHER" id="PTHR44196">
    <property type="entry name" value="DEHYDROGENASE/REDUCTASE SDR FAMILY MEMBER 7B"/>
    <property type="match status" value="1"/>
</dbReference>
<comment type="similarity">
    <text evidence="1 3">Belongs to the short-chain dehydrogenases/reductases (SDR) family.</text>
</comment>
<dbReference type="GO" id="GO:0016020">
    <property type="term" value="C:membrane"/>
    <property type="evidence" value="ECO:0007669"/>
    <property type="project" value="TreeGrafter"/>
</dbReference>
<evidence type="ECO:0000256" key="1">
    <source>
        <dbReference type="ARBA" id="ARBA00006484"/>
    </source>
</evidence>
<dbReference type="Pfam" id="PF00106">
    <property type="entry name" value="adh_short"/>
    <property type="match status" value="1"/>
</dbReference>
<sequence>MLDLWLDNWCVRHKLFIPTLLWLRIFTRKKLVRNIVITGATGDIAKEIVKSLSKENDHLILVSRSRKALIERYGQLENVTLLTNDELLTNEQSFVVDILINNAGFGIFKEFTELTDGEITEQFVINTLMPIQLTRLLEPKVQLINIASIAGKLPTGKSSIYAASKAALITFSDALRMENPQLIVTTVNTGPVKTKFHKDNGDYLEKVGKNAISASKVADKVVNNLGKRKREINLPWTLSTAAKLRAIFPSLFDFISAKFFNFK</sequence>
<evidence type="ECO:0000256" key="3">
    <source>
        <dbReference type="RuleBase" id="RU000363"/>
    </source>
</evidence>
<reference evidence="4 5" key="1">
    <citation type="submission" date="2015-01" db="EMBL/GenBank/DDBJ databases">
        <title>Lactococcus lactis subsp.lactis JCM 5805 whole genome shotgun sequence.</title>
        <authorList>
            <person name="Fujii T."/>
            <person name="Tomita Y."/>
            <person name="Ikushima S."/>
            <person name="Fujiwara D."/>
        </authorList>
    </citation>
    <scope>NUCLEOTIDE SEQUENCE [LARGE SCALE GENOMIC DNA]</scope>
    <source>
        <strain evidence="4 5">JCM 5805</strain>
    </source>
</reference>
<dbReference type="InterPro" id="IPR020904">
    <property type="entry name" value="Sc_DH/Rdtase_CS"/>
</dbReference>
<dbReference type="PRINTS" id="PR00080">
    <property type="entry name" value="SDRFAMILY"/>
</dbReference>
<dbReference type="SUPFAM" id="SSF51735">
    <property type="entry name" value="NAD(P)-binding Rossmann-fold domains"/>
    <property type="match status" value="1"/>
</dbReference>
<evidence type="ECO:0000313" key="4">
    <source>
        <dbReference type="EMBL" id="GAM79632.1"/>
    </source>
</evidence>
<dbReference type="AlphaFoldDB" id="A0A0B8QRP1"/>
<comment type="caution">
    <text evidence="4">The sequence shown here is derived from an EMBL/GenBank/DDBJ whole genome shotgun (WGS) entry which is preliminary data.</text>
</comment>
<dbReference type="InterPro" id="IPR002347">
    <property type="entry name" value="SDR_fam"/>
</dbReference>
<proteinExistence type="inferred from homology"/>
<dbReference type="InterPro" id="IPR036291">
    <property type="entry name" value="NAD(P)-bd_dom_sf"/>
</dbReference>
<evidence type="ECO:0000313" key="5">
    <source>
        <dbReference type="Proteomes" id="UP000031847"/>
    </source>
</evidence>
<dbReference type="EMBL" id="BBSI01000017">
    <property type="protein sequence ID" value="GAM79632.1"/>
    <property type="molecule type" value="Genomic_DNA"/>
</dbReference>
<dbReference type="GO" id="GO:0016491">
    <property type="term" value="F:oxidoreductase activity"/>
    <property type="evidence" value="ECO:0007669"/>
    <property type="project" value="UniProtKB-KW"/>
</dbReference>
<dbReference type="Proteomes" id="UP000031847">
    <property type="component" value="Unassembled WGS sequence"/>
</dbReference>
<protein>
    <submittedName>
        <fullName evidence="4">Short-chain dehydrogenases of various substrate specificities</fullName>
    </submittedName>
</protein>